<name>A0ABS3CMA6_9BACT</name>
<proteinExistence type="predicted"/>
<dbReference type="SUPFAM" id="SSF55729">
    <property type="entry name" value="Acyl-CoA N-acyltransferases (Nat)"/>
    <property type="match status" value="1"/>
</dbReference>
<protein>
    <submittedName>
        <fullName evidence="1">GNAT family N-acetyltransferase</fullName>
    </submittedName>
</protein>
<reference evidence="1 2" key="1">
    <citation type="submission" date="2021-03" db="EMBL/GenBank/DDBJ databases">
        <title>novel species isolated from a fishpond in China.</title>
        <authorList>
            <person name="Lu H."/>
            <person name="Cai Z."/>
        </authorList>
    </citation>
    <scope>NUCLEOTIDE SEQUENCE [LARGE SCALE GENOMIC DNA]</scope>
    <source>
        <strain evidence="1 2">YJ13C</strain>
    </source>
</reference>
<dbReference type="RefSeq" id="WP_206588843.1">
    <property type="nucleotide sequence ID" value="NZ_JAFKCU010000010.1"/>
</dbReference>
<dbReference type="EMBL" id="JAFKCU010000010">
    <property type="protein sequence ID" value="MBN7818177.1"/>
    <property type="molecule type" value="Genomic_DNA"/>
</dbReference>
<comment type="caution">
    <text evidence="1">The sequence shown here is derived from an EMBL/GenBank/DDBJ whole genome shotgun (WGS) entry which is preliminary data.</text>
</comment>
<dbReference type="InterPro" id="IPR016181">
    <property type="entry name" value="Acyl_CoA_acyltransferase"/>
</dbReference>
<organism evidence="1 2">
    <name type="scientific">Algoriphagus pacificus</name>
    <dbReference type="NCBI Taxonomy" id="2811234"/>
    <lineage>
        <taxon>Bacteria</taxon>
        <taxon>Pseudomonadati</taxon>
        <taxon>Bacteroidota</taxon>
        <taxon>Cytophagia</taxon>
        <taxon>Cytophagales</taxon>
        <taxon>Cyclobacteriaceae</taxon>
        <taxon>Algoriphagus</taxon>
    </lineage>
</organism>
<sequence>MVEICQAKSKSDLLGILVLQRENLVQNISIQEKEEQGFVRVQHSLELLESLNSIEPHIIAKEGETIAAYFLAMTKKSRNDVPMLVPMFDQFDELVFKGKKVSEYNYMAVGQVCIGKNYRSQGLFGRCYEAYKEAFNDRYDFAITEISISNARSLKAHQKVGFEVIHTFKDEFETWAIVVWDWA</sequence>
<gene>
    <name evidence="1" type="ORF">J0A69_22275</name>
</gene>
<dbReference type="Gene3D" id="3.40.630.30">
    <property type="match status" value="1"/>
</dbReference>
<keyword evidence="2" id="KW-1185">Reference proteome</keyword>
<accession>A0ABS3CMA6</accession>
<evidence type="ECO:0000313" key="2">
    <source>
        <dbReference type="Proteomes" id="UP000664480"/>
    </source>
</evidence>
<evidence type="ECO:0000313" key="1">
    <source>
        <dbReference type="EMBL" id="MBN7818177.1"/>
    </source>
</evidence>
<dbReference type="Proteomes" id="UP000664480">
    <property type="component" value="Unassembled WGS sequence"/>
</dbReference>